<protein>
    <submittedName>
        <fullName evidence="8">Gamma-tubulin complex component protein like protein</fullName>
    </submittedName>
</protein>
<sequence>MTSLQILNTHLSPYVQVLGRLSVIIEKYQLNRHSLINILYRQWECDRSISTSESGKFVVRILQFLLNGVLKPFNEILFHWLFHGELVHNHDFFVRIVQGHKLSSTPVSSLMSSTWDHMFKLESRNVPDILSSVAHHILEIGRNLNILRRCMIEDGIEPSSIEVVPIPKDKQLIKIGQEKECCEYIMNLAQVTTHKIVLFILTGRYSNSMFASAKRHNLSSCLAYIHDIMLCGCGDWLNEFIHSSYEELEKIKDIRADKLHTLFMLSLAQSSFTKGIGIDEEESEESPTTLFRAIVSPHSFRKMLNRILSVSSGSDPAPYVIDSPLSEVPSESISSVSSRTHCGYELFSLKFIPPFPSSLLFTSTTLYKYELLFRRMWVCRLVEERLSIAWMECMRMRKMCITALRTRGHTPTAISSYAGAASKLSTSPFIVLIQTILSTMSSFFRSVFSFFSYSIIDTNFNTLTKGLNVVERECESRLGWTGEGHSTVSTVRNRQAVVKSSVGMGAVNMTPYVASAGSSSSLMVSLKTIEILHTRFLDAVLRGCLLTNAKHAAQLDELCHRAMLFSNQCILLFMSMRADTISGDALVEIIREKESLLPDLKEKMKGWKEGVDGLCKVLKHSGEYEELVMRLKWSNLYE</sequence>
<keyword evidence="4" id="KW-0493">Microtubule</keyword>
<accession>A0ABQ5KKC2</accession>
<evidence type="ECO:0000313" key="8">
    <source>
        <dbReference type="EMBL" id="GKT32955.1"/>
    </source>
</evidence>
<evidence type="ECO:0000256" key="5">
    <source>
        <dbReference type="ARBA" id="ARBA00023212"/>
    </source>
</evidence>
<dbReference type="InterPro" id="IPR041470">
    <property type="entry name" value="GCP_N"/>
</dbReference>
<dbReference type="Proteomes" id="UP001057375">
    <property type="component" value="Unassembled WGS sequence"/>
</dbReference>
<evidence type="ECO:0000256" key="4">
    <source>
        <dbReference type="ARBA" id="ARBA00022701"/>
    </source>
</evidence>
<feature type="domain" description="Gamma tubulin complex component C-terminal" evidence="6">
    <location>
        <begin position="221"/>
        <end position="637"/>
    </location>
</feature>
<feature type="domain" description="Gamma tubulin complex component protein N-terminal" evidence="7">
    <location>
        <begin position="3"/>
        <end position="163"/>
    </location>
</feature>
<dbReference type="Pfam" id="PF17681">
    <property type="entry name" value="GCP_N_terminal"/>
    <property type="match status" value="1"/>
</dbReference>
<comment type="subcellular location">
    <subcellularLocation>
        <location evidence="1">Cytoplasm</location>
        <location evidence="1">Cytoskeleton</location>
    </subcellularLocation>
</comment>
<comment type="caution">
    <text evidence="8">The sequence shown here is derived from an EMBL/GenBank/DDBJ whole genome shotgun (WGS) entry which is preliminary data.</text>
</comment>
<keyword evidence="5" id="KW-0206">Cytoskeleton</keyword>
<comment type="similarity">
    <text evidence="2">Belongs to the TUBGCP family.</text>
</comment>
<evidence type="ECO:0000259" key="6">
    <source>
        <dbReference type="Pfam" id="PF04130"/>
    </source>
</evidence>
<dbReference type="InterPro" id="IPR042241">
    <property type="entry name" value="GCP_C_sf"/>
</dbReference>
<proteinExistence type="inferred from homology"/>
<keyword evidence="3" id="KW-0963">Cytoplasm</keyword>
<dbReference type="Pfam" id="PF04130">
    <property type="entry name" value="GCP_C_terminal"/>
    <property type="match status" value="1"/>
</dbReference>
<evidence type="ECO:0000256" key="2">
    <source>
        <dbReference type="ARBA" id="ARBA00010337"/>
    </source>
</evidence>
<gene>
    <name evidence="8" type="ORF">ADUPG1_006992</name>
</gene>
<organism evidence="8 9">
    <name type="scientific">Aduncisulcus paluster</name>
    <dbReference type="NCBI Taxonomy" id="2918883"/>
    <lineage>
        <taxon>Eukaryota</taxon>
        <taxon>Metamonada</taxon>
        <taxon>Carpediemonas-like organisms</taxon>
        <taxon>Aduncisulcus</taxon>
    </lineage>
</organism>
<reference evidence="8" key="1">
    <citation type="submission" date="2022-03" db="EMBL/GenBank/DDBJ databases">
        <title>Draft genome sequence of Aduncisulcus paluster, a free-living microaerophilic Fornicata.</title>
        <authorList>
            <person name="Yuyama I."/>
            <person name="Kume K."/>
            <person name="Tamura T."/>
            <person name="Inagaki Y."/>
            <person name="Hashimoto T."/>
        </authorList>
    </citation>
    <scope>NUCLEOTIDE SEQUENCE</scope>
    <source>
        <strain evidence="8">NY0171</strain>
    </source>
</reference>
<dbReference type="InterPro" id="IPR040457">
    <property type="entry name" value="GCP_C"/>
</dbReference>
<dbReference type="PANTHER" id="PTHR19302:SF13">
    <property type="entry name" value="GAMMA-TUBULIN COMPLEX COMPONENT 2"/>
    <property type="match status" value="1"/>
</dbReference>
<dbReference type="EMBL" id="BQXS01010096">
    <property type="protein sequence ID" value="GKT32955.1"/>
    <property type="molecule type" value="Genomic_DNA"/>
</dbReference>
<keyword evidence="9" id="KW-1185">Reference proteome</keyword>
<evidence type="ECO:0000256" key="3">
    <source>
        <dbReference type="ARBA" id="ARBA00022490"/>
    </source>
</evidence>
<evidence type="ECO:0000313" key="9">
    <source>
        <dbReference type="Proteomes" id="UP001057375"/>
    </source>
</evidence>
<evidence type="ECO:0000259" key="7">
    <source>
        <dbReference type="Pfam" id="PF17681"/>
    </source>
</evidence>
<dbReference type="InterPro" id="IPR007259">
    <property type="entry name" value="GCP"/>
</dbReference>
<dbReference type="PANTHER" id="PTHR19302">
    <property type="entry name" value="GAMMA TUBULIN COMPLEX PROTEIN"/>
    <property type="match status" value="1"/>
</dbReference>
<dbReference type="Gene3D" id="1.20.120.1900">
    <property type="entry name" value="Gamma-tubulin complex, C-terminal domain"/>
    <property type="match status" value="1"/>
</dbReference>
<name>A0ABQ5KKC2_9EUKA</name>
<evidence type="ECO:0000256" key="1">
    <source>
        <dbReference type="ARBA" id="ARBA00004245"/>
    </source>
</evidence>